<evidence type="ECO:0000256" key="1">
    <source>
        <dbReference type="SAM" id="MobiDB-lite"/>
    </source>
</evidence>
<evidence type="ECO:0000313" key="2">
    <source>
        <dbReference type="EMBL" id="KAG6639931.1"/>
    </source>
</evidence>
<name>A0A8T1PE78_CARIL</name>
<proteinExistence type="predicted"/>
<gene>
    <name evidence="2" type="ORF">CIPAW_10G136600</name>
</gene>
<accession>A0A8T1PE78</accession>
<sequence length="104" mass="11802">MIYSLRKVQSFLTPMELKSRITTILFLFLLITVPYVSRGDSNELDPEVYEIDYRGPETHSSVNPPHDRSHGKQPLIHGKRVLKPPKSKGLRVTDMGGKAKKTRG</sequence>
<protein>
    <submittedName>
        <fullName evidence="2">Uncharacterized protein</fullName>
    </submittedName>
</protein>
<evidence type="ECO:0000313" key="3">
    <source>
        <dbReference type="Proteomes" id="UP000811609"/>
    </source>
</evidence>
<feature type="region of interest" description="Disordered" evidence="1">
    <location>
        <begin position="55"/>
        <end position="104"/>
    </location>
</feature>
<dbReference type="EMBL" id="CM031818">
    <property type="protein sequence ID" value="KAG6639931.1"/>
    <property type="molecule type" value="Genomic_DNA"/>
</dbReference>
<reference evidence="2" key="1">
    <citation type="submission" date="2020-12" db="EMBL/GenBank/DDBJ databases">
        <title>WGS assembly of Carya illinoinensis cv. Pawnee.</title>
        <authorList>
            <person name="Platts A."/>
            <person name="Shu S."/>
            <person name="Wright S."/>
            <person name="Barry K."/>
            <person name="Edger P."/>
            <person name="Pires J.C."/>
            <person name="Schmutz J."/>
        </authorList>
    </citation>
    <scope>NUCLEOTIDE SEQUENCE</scope>
    <source>
        <tissue evidence="2">Leaf</tissue>
    </source>
</reference>
<feature type="compositionally biased region" description="Basic residues" evidence="1">
    <location>
        <begin position="77"/>
        <end position="89"/>
    </location>
</feature>
<keyword evidence="3" id="KW-1185">Reference proteome</keyword>
<dbReference type="AlphaFoldDB" id="A0A8T1PE78"/>
<dbReference type="Proteomes" id="UP000811609">
    <property type="component" value="Chromosome 10"/>
</dbReference>
<organism evidence="2 3">
    <name type="scientific">Carya illinoinensis</name>
    <name type="common">Pecan</name>
    <dbReference type="NCBI Taxonomy" id="32201"/>
    <lineage>
        <taxon>Eukaryota</taxon>
        <taxon>Viridiplantae</taxon>
        <taxon>Streptophyta</taxon>
        <taxon>Embryophyta</taxon>
        <taxon>Tracheophyta</taxon>
        <taxon>Spermatophyta</taxon>
        <taxon>Magnoliopsida</taxon>
        <taxon>eudicotyledons</taxon>
        <taxon>Gunneridae</taxon>
        <taxon>Pentapetalae</taxon>
        <taxon>rosids</taxon>
        <taxon>fabids</taxon>
        <taxon>Fagales</taxon>
        <taxon>Juglandaceae</taxon>
        <taxon>Carya</taxon>
    </lineage>
</organism>
<comment type="caution">
    <text evidence="2">The sequence shown here is derived from an EMBL/GenBank/DDBJ whole genome shotgun (WGS) entry which is preliminary data.</text>
</comment>